<evidence type="ECO:0000313" key="1">
    <source>
        <dbReference type="Proteomes" id="UP000887565"/>
    </source>
</evidence>
<name>A0A915I753_ROMCU</name>
<evidence type="ECO:0000313" key="2">
    <source>
        <dbReference type="WBParaSite" id="nRc.2.0.1.t09974-RA"/>
    </source>
</evidence>
<organism evidence="1 2">
    <name type="scientific">Romanomermis culicivorax</name>
    <name type="common">Nematode worm</name>
    <dbReference type="NCBI Taxonomy" id="13658"/>
    <lineage>
        <taxon>Eukaryota</taxon>
        <taxon>Metazoa</taxon>
        <taxon>Ecdysozoa</taxon>
        <taxon>Nematoda</taxon>
        <taxon>Enoplea</taxon>
        <taxon>Dorylaimia</taxon>
        <taxon>Mermithida</taxon>
        <taxon>Mermithoidea</taxon>
        <taxon>Mermithidae</taxon>
        <taxon>Romanomermis</taxon>
    </lineage>
</organism>
<accession>A0A915I753</accession>
<sequence length="66" mass="7841">MRTAQLRITQLGIDYNLSPDQLFSTEALFFQRVDDIEKCILIRYTIQSFVDQRHGERIPFFLDFGL</sequence>
<protein>
    <submittedName>
        <fullName evidence="2">Uncharacterized protein</fullName>
    </submittedName>
</protein>
<dbReference type="WBParaSite" id="nRc.2.0.1.t09974-RA">
    <property type="protein sequence ID" value="nRc.2.0.1.t09974-RA"/>
    <property type="gene ID" value="nRc.2.0.1.g09974"/>
</dbReference>
<dbReference type="AlphaFoldDB" id="A0A915I753"/>
<reference evidence="2" key="1">
    <citation type="submission" date="2022-11" db="UniProtKB">
        <authorList>
            <consortium name="WormBaseParasite"/>
        </authorList>
    </citation>
    <scope>IDENTIFICATION</scope>
</reference>
<dbReference type="Proteomes" id="UP000887565">
    <property type="component" value="Unplaced"/>
</dbReference>
<proteinExistence type="predicted"/>
<keyword evidence="1" id="KW-1185">Reference proteome</keyword>